<feature type="transmembrane region" description="Helical" evidence="1">
    <location>
        <begin position="32"/>
        <end position="51"/>
    </location>
</feature>
<keyword evidence="1" id="KW-0812">Transmembrane</keyword>
<dbReference type="GO" id="GO:0016020">
    <property type="term" value="C:membrane"/>
    <property type="evidence" value="ECO:0007669"/>
    <property type="project" value="InterPro"/>
</dbReference>
<dbReference type="Pfam" id="PF00892">
    <property type="entry name" value="EamA"/>
    <property type="match status" value="1"/>
</dbReference>
<proteinExistence type="predicted"/>
<reference evidence="4" key="1">
    <citation type="submission" date="2022-11" db="UniProtKB">
        <authorList>
            <consortium name="WormBaseParasite"/>
        </authorList>
    </citation>
    <scope>IDENTIFICATION</scope>
</reference>
<evidence type="ECO:0000313" key="4">
    <source>
        <dbReference type="WBParaSite" id="PSAMB.scaffold3445size18244.g21498.t1"/>
    </source>
</evidence>
<evidence type="ECO:0000256" key="1">
    <source>
        <dbReference type="SAM" id="Phobius"/>
    </source>
</evidence>
<dbReference type="PANTHER" id="PTHR31965:SF1">
    <property type="entry name" value="TRANSMEMBRANE PROTEIN 42"/>
    <property type="match status" value="1"/>
</dbReference>
<name>A0A914WB62_9BILA</name>
<keyword evidence="1" id="KW-1133">Transmembrane helix</keyword>
<dbReference type="InterPro" id="IPR000620">
    <property type="entry name" value="EamA_dom"/>
</dbReference>
<keyword evidence="1" id="KW-0472">Membrane</keyword>
<sequence length="159" mass="17138">MFLDPNTRHGICRRQGLFEQCRHPPYSTMSSSAIGAGCFACLGSVFAKLTFGDSSLSHSLDGAGWYALKIATLAAFIFCNVQMWALHAKALRLCGSTLQAVVLNTAANFVLTGICGRLLFGENHDIVWWSGIGLIILGTLLVSTAQSQNAPEEKSEKVE</sequence>
<evidence type="ECO:0000313" key="3">
    <source>
        <dbReference type="Proteomes" id="UP000887566"/>
    </source>
</evidence>
<dbReference type="SUPFAM" id="SSF103481">
    <property type="entry name" value="Multidrug resistance efflux transporter EmrE"/>
    <property type="match status" value="1"/>
</dbReference>
<dbReference type="InterPro" id="IPR039632">
    <property type="entry name" value="TMEM42"/>
</dbReference>
<evidence type="ECO:0000259" key="2">
    <source>
        <dbReference type="Pfam" id="PF00892"/>
    </source>
</evidence>
<feature type="transmembrane region" description="Helical" evidence="1">
    <location>
        <begin position="63"/>
        <end position="86"/>
    </location>
</feature>
<organism evidence="3 4">
    <name type="scientific">Plectus sambesii</name>
    <dbReference type="NCBI Taxonomy" id="2011161"/>
    <lineage>
        <taxon>Eukaryota</taxon>
        <taxon>Metazoa</taxon>
        <taxon>Ecdysozoa</taxon>
        <taxon>Nematoda</taxon>
        <taxon>Chromadorea</taxon>
        <taxon>Plectida</taxon>
        <taxon>Plectina</taxon>
        <taxon>Plectoidea</taxon>
        <taxon>Plectidae</taxon>
        <taxon>Plectus</taxon>
    </lineage>
</organism>
<dbReference type="InterPro" id="IPR037185">
    <property type="entry name" value="EmrE-like"/>
</dbReference>
<dbReference type="WBParaSite" id="PSAMB.scaffold3445size18244.g21498.t1">
    <property type="protein sequence ID" value="PSAMB.scaffold3445size18244.g21498.t1"/>
    <property type="gene ID" value="PSAMB.scaffold3445size18244.g21498"/>
</dbReference>
<keyword evidence="3" id="KW-1185">Reference proteome</keyword>
<dbReference type="PANTHER" id="PTHR31965">
    <property type="entry name" value="TRANSMEMBRANE PROTEIN 42"/>
    <property type="match status" value="1"/>
</dbReference>
<dbReference type="Gene3D" id="1.10.3730.20">
    <property type="match status" value="1"/>
</dbReference>
<feature type="transmembrane region" description="Helical" evidence="1">
    <location>
        <begin position="98"/>
        <end position="120"/>
    </location>
</feature>
<accession>A0A914WB62</accession>
<dbReference type="AlphaFoldDB" id="A0A914WB62"/>
<dbReference type="Proteomes" id="UP000887566">
    <property type="component" value="Unplaced"/>
</dbReference>
<feature type="transmembrane region" description="Helical" evidence="1">
    <location>
        <begin position="126"/>
        <end position="145"/>
    </location>
</feature>
<protein>
    <submittedName>
        <fullName evidence="4">EamA domain-containing protein</fullName>
    </submittedName>
</protein>
<feature type="domain" description="EamA" evidence="2">
    <location>
        <begin position="26"/>
        <end position="144"/>
    </location>
</feature>